<dbReference type="Proteomes" id="UP000184383">
    <property type="component" value="Unassembled WGS sequence"/>
</dbReference>
<dbReference type="STRING" id="1073089.A0A1L9RCU5"/>
<dbReference type="OrthoDB" id="10255013at2759"/>
<dbReference type="PANTHER" id="PTHR19957">
    <property type="entry name" value="SYNTAXIN"/>
    <property type="match status" value="1"/>
</dbReference>
<dbReference type="InterPro" id="IPR045242">
    <property type="entry name" value="Syntaxin"/>
</dbReference>
<reference evidence="5" key="1">
    <citation type="journal article" date="2017" name="Genome Biol.">
        <title>Comparative genomics reveals high biological diversity and specific adaptations in the industrially and medically important fungal genus Aspergillus.</title>
        <authorList>
            <person name="de Vries R.P."/>
            <person name="Riley R."/>
            <person name="Wiebenga A."/>
            <person name="Aguilar-Osorio G."/>
            <person name="Amillis S."/>
            <person name="Uchima C.A."/>
            <person name="Anderluh G."/>
            <person name="Asadollahi M."/>
            <person name="Askin M."/>
            <person name="Barry K."/>
            <person name="Battaglia E."/>
            <person name="Bayram O."/>
            <person name="Benocci T."/>
            <person name="Braus-Stromeyer S.A."/>
            <person name="Caldana C."/>
            <person name="Canovas D."/>
            <person name="Cerqueira G.C."/>
            <person name="Chen F."/>
            <person name="Chen W."/>
            <person name="Choi C."/>
            <person name="Clum A."/>
            <person name="Dos Santos R.A."/>
            <person name="Damasio A.R."/>
            <person name="Diallinas G."/>
            <person name="Emri T."/>
            <person name="Fekete E."/>
            <person name="Flipphi M."/>
            <person name="Freyberg S."/>
            <person name="Gallo A."/>
            <person name="Gournas C."/>
            <person name="Habgood R."/>
            <person name="Hainaut M."/>
            <person name="Harispe M.L."/>
            <person name="Henrissat B."/>
            <person name="Hilden K.S."/>
            <person name="Hope R."/>
            <person name="Hossain A."/>
            <person name="Karabika E."/>
            <person name="Karaffa L."/>
            <person name="Karanyi Z."/>
            <person name="Krasevec N."/>
            <person name="Kuo A."/>
            <person name="Kusch H."/>
            <person name="LaButti K."/>
            <person name="Lagendijk E.L."/>
            <person name="Lapidus A."/>
            <person name="Levasseur A."/>
            <person name="Lindquist E."/>
            <person name="Lipzen A."/>
            <person name="Logrieco A.F."/>
            <person name="MacCabe A."/>
            <person name="Maekelae M.R."/>
            <person name="Malavazi I."/>
            <person name="Melin P."/>
            <person name="Meyer V."/>
            <person name="Mielnichuk N."/>
            <person name="Miskei M."/>
            <person name="Molnar A.P."/>
            <person name="Mule G."/>
            <person name="Ngan C.Y."/>
            <person name="Orejas M."/>
            <person name="Orosz E."/>
            <person name="Ouedraogo J.P."/>
            <person name="Overkamp K.M."/>
            <person name="Park H.-S."/>
            <person name="Perrone G."/>
            <person name="Piumi F."/>
            <person name="Punt P.J."/>
            <person name="Ram A.F."/>
            <person name="Ramon A."/>
            <person name="Rauscher S."/>
            <person name="Record E."/>
            <person name="Riano-Pachon D.M."/>
            <person name="Robert V."/>
            <person name="Roehrig J."/>
            <person name="Ruller R."/>
            <person name="Salamov A."/>
            <person name="Salih N.S."/>
            <person name="Samson R.A."/>
            <person name="Sandor E."/>
            <person name="Sanguinetti M."/>
            <person name="Schuetze T."/>
            <person name="Sepcic K."/>
            <person name="Shelest E."/>
            <person name="Sherlock G."/>
            <person name="Sophianopoulou V."/>
            <person name="Squina F.M."/>
            <person name="Sun H."/>
            <person name="Susca A."/>
            <person name="Todd R.B."/>
            <person name="Tsang A."/>
            <person name="Unkles S.E."/>
            <person name="van de Wiele N."/>
            <person name="van Rossen-Uffink D."/>
            <person name="Oliveira J.V."/>
            <person name="Vesth T.C."/>
            <person name="Visser J."/>
            <person name="Yu J.-H."/>
            <person name="Zhou M."/>
            <person name="Andersen M.R."/>
            <person name="Archer D.B."/>
            <person name="Baker S.E."/>
            <person name="Benoit I."/>
            <person name="Brakhage A.A."/>
            <person name="Braus G.H."/>
            <person name="Fischer R."/>
            <person name="Frisvad J.C."/>
            <person name="Goldman G.H."/>
            <person name="Houbraken J."/>
            <person name="Oakley B."/>
            <person name="Pocsi I."/>
            <person name="Scazzocchio C."/>
            <person name="Seiboth B."/>
            <person name="vanKuyk P.A."/>
            <person name="Wortman J."/>
            <person name="Dyer P.S."/>
            <person name="Grigoriev I.V."/>
        </authorList>
    </citation>
    <scope>NUCLEOTIDE SEQUENCE [LARGE SCALE GENOMIC DNA]</scope>
    <source>
        <strain evidence="5">DTO 134E9</strain>
    </source>
</reference>
<dbReference type="InterPro" id="IPR000727">
    <property type="entry name" value="T_SNARE_dom"/>
</dbReference>
<protein>
    <recommendedName>
        <fullName evidence="3">t-SNARE coiled-coil homology domain-containing protein</fullName>
    </recommendedName>
</protein>
<evidence type="ECO:0000313" key="5">
    <source>
        <dbReference type="Proteomes" id="UP000184383"/>
    </source>
</evidence>
<dbReference type="GO" id="GO:0006887">
    <property type="term" value="P:exocytosis"/>
    <property type="evidence" value="ECO:0007669"/>
    <property type="project" value="TreeGrafter"/>
</dbReference>
<name>A0A1L9RCU5_ASPWE</name>
<dbReference type="PANTHER" id="PTHR19957:SF380">
    <property type="entry name" value="SYNTAXIN FAMILY PROTEIN"/>
    <property type="match status" value="1"/>
</dbReference>
<keyword evidence="2" id="KW-1133">Transmembrane helix</keyword>
<evidence type="ECO:0000256" key="1">
    <source>
        <dbReference type="ARBA" id="ARBA00009063"/>
    </source>
</evidence>
<accession>A0A1L9RCU5</accession>
<dbReference type="SMART" id="SM00397">
    <property type="entry name" value="t_SNARE"/>
    <property type="match status" value="1"/>
</dbReference>
<evidence type="ECO:0000313" key="4">
    <source>
        <dbReference type="EMBL" id="OJJ32734.1"/>
    </source>
</evidence>
<dbReference type="GO" id="GO:0048278">
    <property type="term" value="P:vesicle docking"/>
    <property type="evidence" value="ECO:0007669"/>
    <property type="project" value="TreeGrafter"/>
</dbReference>
<dbReference type="GeneID" id="63749184"/>
<dbReference type="GO" id="GO:0012505">
    <property type="term" value="C:endomembrane system"/>
    <property type="evidence" value="ECO:0007669"/>
    <property type="project" value="TreeGrafter"/>
</dbReference>
<feature type="domain" description="T-SNARE coiled-coil homology" evidence="3">
    <location>
        <begin position="163"/>
        <end position="225"/>
    </location>
</feature>
<proteinExistence type="inferred from homology"/>
<dbReference type="AlphaFoldDB" id="A0A1L9RCU5"/>
<comment type="similarity">
    <text evidence="1">Belongs to the syntaxin family.</text>
</comment>
<dbReference type="GO" id="GO:0000149">
    <property type="term" value="F:SNARE binding"/>
    <property type="evidence" value="ECO:0007669"/>
    <property type="project" value="TreeGrafter"/>
</dbReference>
<dbReference type="Pfam" id="PF05739">
    <property type="entry name" value="SNARE"/>
    <property type="match status" value="1"/>
</dbReference>
<dbReference type="GO" id="GO:0006886">
    <property type="term" value="P:intracellular protein transport"/>
    <property type="evidence" value="ECO:0007669"/>
    <property type="project" value="TreeGrafter"/>
</dbReference>
<dbReference type="RefSeq" id="XP_040686411.1">
    <property type="nucleotide sequence ID" value="XM_040833336.1"/>
</dbReference>
<dbReference type="SUPFAM" id="SSF47661">
    <property type="entry name" value="t-snare proteins"/>
    <property type="match status" value="1"/>
</dbReference>
<dbReference type="InterPro" id="IPR010989">
    <property type="entry name" value="SNARE"/>
</dbReference>
<keyword evidence="2" id="KW-0472">Membrane</keyword>
<evidence type="ECO:0000259" key="3">
    <source>
        <dbReference type="PROSITE" id="PS50192"/>
    </source>
</evidence>
<dbReference type="GO" id="GO:0005886">
    <property type="term" value="C:plasma membrane"/>
    <property type="evidence" value="ECO:0007669"/>
    <property type="project" value="TreeGrafter"/>
</dbReference>
<dbReference type="EMBL" id="KV878214">
    <property type="protein sequence ID" value="OJJ32734.1"/>
    <property type="molecule type" value="Genomic_DNA"/>
</dbReference>
<dbReference type="GO" id="GO:0031201">
    <property type="term" value="C:SNARE complex"/>
    <property type="evidence" value="ECO:0007669"/>
    <property type="project" value="TreeGrafter"/>
</dbReference>
<keyword evidence="2" id="KW-0812">Transmembrane</keyword>
<evidence type="ECO:0000256" key="2">
    <source>
        <dbReference type="SAM" id="Phobius"/>
    </source>
</evidence>
<dbReference type="GO" id="GO:0005484">
    <property type="term" value="F:SNAP receptor activity"/>
    <property type="evidence" value="ECO:0007669"/>
    <property type="project" value="TreeGrafter"/>
</dbReference>
<dbReference type="PROSITE" id="PS50192">
    <property type="entry name" value="T_SNARE"/>
    <property type="match status" value="1"/>
</dbReference>
<keyword evidence="5" id="KW-1185">Reference proteome</keyword>
<feature type="transmembrane region" description="Helical" evidence="2">
    <location>
        <begin position="237"/>
        <end position="260"/>
    </location>
</feature>
<dbReference type="GO" id="GO:0006906">
    <property type="term" value="P:vesicle fusion"/>
    <property type="evidence" value="ECO:0007669"/>
    <property type="project" value="TreeGrafter"/>
</dbReference>
<sequence>MQPSNTTTILNKCRTLNDQISSLRQKRETQLHLSQQALLDSSSSAEDQHARQNLDYAQSDITASFRRIRVTVNELKNMTPADHRVRTQMDTVRRNLEREIAEFYKMQREFDGKLRDQVRRRYEISNPDASPEEVDSGVQNVLMGQEQIFQVQGARSRQAKDAQAAVMERSAAIRQIEQDLIALAELSQEVAEMVKIQEPVVEAINMNADQTAENTKQANEKLDGAIVSARSARKYKWYILFVCILIIAIVVAVPVGYCFATESCGTKSK</sequence>
<dbReference type="Gene3D" id="1.20.58.70">
    <property type="match status" value="1"/>
</dbReference>
<organism evidence="4 5">
    <name type="scientific">Aspergillus wentii DTO 134E9</name>
    <dbReference type="NCBI Taxonomy" id="1073089"/>
    <lineage>
        <taxon>Eukaryota</taxon>
        <taxon>Fungi</taxon>
        <taxon>Dikarya</taxon>
        <taxon>Ascomycota</taxon>
        <taxon>Pezizomycotina</taxon>
        <taxon>Eurotiomycetes</taxon>
        <taxon>Eurotiomycetidae</taxon>
        <taxon>Eurotiales</taxon>
        <taxon>Aspergillaceae</taxon>
        <taxon>Aspergillus</taxon>
        <taxon>Aspergillus subgen. Cremei</taxon>
    </lineage>
</organism>
<gene>
    <name evidence="4" type="ORF">ASPWEDRAFT_29880</name>
</gene>
<dbReference type="VEuPathDB" id="FungiDB:ASPWEDRAFT_29880"/>